<protein>
    <recommendedName>
        <fullName evidence="1">DUF4440 domain-containing protein</fullName>
    </recommendedName>
</protein>
<gene>
    <name evidence="2" type="ORF">SAMN05216548_102383</name>
</gene>
<proteinExistence type="predicted"/>
<dbReference type="Pfam" id="PF14534">
    <property type="entry name" value="DUF4440"/>
    <property type="match status" value="1"/>
</dbReference>
<organism evidence="2 3">
    <name type="scientific">Faunimonas pinastri</name>
    <dbReference type="NCBI Taxonomy" id="1855383"/>
    <lineage>
        <taxon>Bacteria</taxon>
        <taxon>Pseudomonadati</taxon>
        <taxon>Pseudomonadota</taxon>
        <taxon>Alphaproteobacteria</taxon>
        <taxon>Hyphomicrobiales</taxon>
        <taxon>Afifellaceae</taxon>
        <taxon>Faunimonas</taxon>
    </lineage>
</organism>
<reference evidence="2 3" key="1">
    <citation type="submission" date="2016-10" db="EMBL/GenBank/DDBJ databases">
        <authorList>
            <person name="de Groot N.N."/>
        </authorList>
    </citation>
    <scope>NUCLEOTIDE SEQUENCE [LARGE SCALE GENOMIC DNA]</scope>
    <source>
        <strain evidence="2 3">A52C2</strain>
    </source>
</reference>
<evidence type="ECO:0000259" key="1">
    <source>
        <dbReference type="Pfam" id="PF14534"/>
    </source>
</evidence>
<feature type="domain" description="DUF4440" evidence="1">
    <location>
        <begin position="8"/>
        <end position="116"/>
    </location>
</feature>
<name>A0A1H9D8D2_9HYPH</name>
<keyword evidence="3" id="KW-1185">Reference proteome</keyword>
<accession>A0A1H9D8D2</accession>
<dbReference type="Proteomes" id="UP000199647">
    <property type="component" value="Unassembled WGS sequence"/>
</dbReference>
<dbReference type="Gene3D" id="3.10.450.50">
    <property type="match status" value="1"/>
</dbReference>
<evidence type="ECO:0000313" key="2">
    <source>
        <dbReference type="EMBL" id="SEQ09704.1"/>
    </source>
</evidence>
<dbReference type="EMBL" id="FOFG01000002">
    <property type="protein sequence ID" value="SEQ09704.1"/>
    <property type="molecule type" value="Genomic_DNA"/>
</dbReference>
<dbReference type="AlphaFoldDB" id="A0A1H9D8D2"/>
<dbReference type="InterPro" id="IPR032710">
    <property type="entry name" value="NTF2-like_dom_sf"/>
</dbReference>
<evidence type="ECO:0000313" key="3">
    <source>
        <dbReference type="Proteomes" id="UP000199647"/>
    </source>
</evidence>
<dbReference type="InterPro" id="IPR027843">
    <property type="entry name" value="DUF4440"/>
</dbReference>
<sequence>MPMTDPLAADQAFFTALQAADSDSLNALLSDDFILVDVLSGSTIPKSVLVGFVGAGDLVFNEIERDPGDLIQRDYEGLTIIIGRTRMNMTYEGETFTAESRYTHVLIEDFELGWQLVSAQGTLIPSGAPDVEAA</sequence>
<dbReference type="STRING" id="1855383.SAMN05216548_102383"/>
<dbReference type="SUPFAM" id="SSF54427">
    <property type="entry name" value="NTF2-like"/>
    <property type="match status" value="1"/>
</dbReference>